<accession>A0A843VLY9</accession>
<sequence length="122" mass="13603">MAKTLEEVNKWLKHSGTPRNGSSIEGSQSMAELSGTARKGQEMTEVPRKVRKWQQCPEKARNCRDVRQEVAEKSLQREETIWRMLFARFGGAVPTSLPRSGVHSPGLGLWRAIPGLGTAKKC</sequence>
<evidence type="ECO:0000256" key="1">
    <source>
        <dbReference type="SAM" id="MobiDB-lite"/>
    </source>
</evidence>
<feature type="compositionally biased region" description="Polar residues" evidence="1">
    <location>
        <begin position="17"/>
        <end position="31"/>
    </location>
</feature>
<feature type="region of interest" description="Disordered" evidence="1">
    <location>
        <begin position="1"/>
        <end position="51"/>
    </location>
</feature>
<reference evidence="2" key="1">
    <citation type="submission" date="2017-07" db="EMBL/GenBank/DDBJ databases">
        <title>Taro Niue Genome Assembly and Annotation.</title>
        <authorList>
            <person name="Atibalentja N."/>
            <person name="Keating K."/>
            <person name="Fields C.J."/>
        </authorList>
    </citation>
    <scope>NUCLEOTIDE SEQUENCE</scope>
    <source>
        <strain evidence="2">Niue_2</strain>
        <tissue evidence="2">Leaf</tissue>
    </source>
</reference>
<keyword evidence="3" id="KW-1185">Reference proteome</keyword>
<organism evidence="2 3">
    <name type="scientific">Colocasia esculenta</name>
    <name type="common">Wild taro</name>
    <name type="synonym">Arum esculentum</name>
    <dbReference type="NCBI Taxonomy" id="4460"/>
    <lineage>
        <taxon>Eukaryota</taxon>
        <taxon>Viridiplantae</taxon>
        <taxon>Streptophyta</taxon>
        <taxon>Embryophyta</taxon>
        <taxon>Tracheophyta</taxon>
        <taxon>Spermatophyta</taxon>
        <taxon>Magnoliopsida</taxon>
        <taxon>Liliopsida</taxon>
        <taxon>Araceae</taxon>
        <taxon>Aroideae</taxon>
        <taxon>Colocasieae</taxon>
        <taxon>Colocasia</taxon>
    </lineage>
</organism>
<name>A0A843VLY9_COLES</name>
<evidence type="ECO:0000313" key="2">
    <source>
        <dbReference type="EMBL" id="MQL94224.1"/>
    </source>
</evidence>
<comment type="caution">
    <text evidence="2">The sequence shown here is derived from an EMBL/GenBank/DDBJ whole genome shotgun (WGS) entry which is preliminary data.</text>
</comment>
<dbReference type="Proteomes" id="UP000652761">
    <property type="component" value="Unassembled WGS sequence"/>
</dbReference>
<feature type="compositionally biased region" description="Basic and acidic residues" evidence="1">
    <location>
        <begin position="1"/>
        <end position="10"/>
    </location>
</feature>
<proteinExistence type="predicted"/>
<gene>
    <name evidence="2" type="ORF">Taro_026879</name>
</gene>
<dbReference type="EMBL" id="NMUH01001647">
    <property type="protein sequence ID" value="MQL94224.1"/>
    <property type="molecule type" value="Genomic_DNA"/>
</dbReference>
<dbReference type="AlphaFoldDB" id="A0A843VLY9"/>
<evidence type="ECO:0000313" key="3">
    <source>
        <dbReference type="Proteomes" id="UP000652761"/>
    </source>
</evidence>
<feature type="compositionally biased region" description="Basic and acidic residues" evidence="1">
    <location>
        <begin position="39"/>
        <end position="48"/>
    </location>
</feature>
<protein>
    <submittedName>
        <fullName evidence="2">Uncharacterized protein</fullName>
    </submittedName>
</protein>